<feature type="compositionally biased region" description="Polar residues" evidence="2">
    <location>
        <begin position="61"/>
        <end position="95"/>
    </location>
</feature>
<evidence type="ECO:0000313" key="5">
    <source>
        <dbReference type="EMBL" id="CAG2228221.1"/>
    </source>
</evidence>
<dbReference type="Gene3D" id="3.10.100.10">
    <property type="entry name" value="Mannose-Binding Protein A, subunit A"/>
    <property type="match status" value="2"/>
</dbReference>
<comment type="caution">
    <text evidence="5">The sequence shown here is derived from an EMBL/GenBank/DDBJ whole genome shotgun (WGS) entry which is preliminary data.</text>
</comment>
<dbReference type="InterPro" id="IPR050111">
    <property type="entry name" value="C-type_lectin/snaclec_domain"/>
</dbReference>
<dbReference type="OrthoDB" id="6042174at2759"/>
<evidence type="ECO:0000256" key="1">
    <source>
        <dbReference type="ARBA" id="ARBA00023157"/>
    </source>
</evidence>
<proteinExistence type="predicted"/>
<dbReference type="InterPro" id="IPR016187">
    <property type="entry name" value="CTDL_fold"/>
</dbReference>
<reference evidence="5" key="1">
    <citation type="submission" date="2021-03" db="EMBL/GenBank/DDBJ databases">
        <authorList>
            <person name="Bekaert M."/>
        </authorList>
    </citation>
    <scope>NUCLEOTIDE SEQUENCE</scope>
</reference>
<dbReference type="InterPro" id="IPR018378">
    <property type="entry name" value="C-type_lectin_CS"/>
</dbReference>
<gene>
    <name evidence="5" type="ORF">MEDL_41166</name>
</gene>
<dbReference type="PROSITE" id="PS00615">
    <property type="entry name" value="C_TYPE_LECTIN_1"/>
    <property type="match status" value="1"/>
</dbReference>
<dbReference type="CDD" id="cd00037">
    <property type="entry name" value="CLECT"/>
    <property type="match status" value="2"/>
</dbReference>
<dbReference type="SUPFAM" id="SSF56436">
    <property type="entry name" value="C-type lectin-like"/>
    <property type="match status" value="2"/>
</dbReference>
<feature type="region of interest" description="Disordered" evidence="2">
    <location>
        <begin position="109"/>
        <end position="128"/>
    </location>
</feature>
<dbReference type="InterPro" id="IPR016186">
    <property type="entry name" value="C-type_lectin-like/link_sf"/>
</dbReference>
<evidence type="ECO:0000256" key="2">
    <source>
        <dbReference type="SAM" id="MobiDB-lite"/>
    </source>
</evidence>
<evidence type="ECO:0000259" key="3">
    <source>
        <dbReference type="PROSITE" id="PS50041"/>
    </source>
</evidence>
<dbReference type="InterPro" id="IPR001304">
    <property type="entry name" value="C-type_lectin-like"/>
</dbReference>
<keyword evidence="6" id="KW-1185">Reference proteome</keyword>
<dbReference type="Pfam" id="PF00059">
    <property type="entry name" value="Lectin_C"/>
    <property type="match status" value="1"/>
</dbReference>
<feature type="domain" description="C-type lectin" evidence="3">
    <location>
        <begin position="429"/>
        <end position="555"/>
    </location>
</feature>
<name>A0A8S3T9Q8_MYTED</name>
<dbReference type="PROSITE" id="PS50948">
    <property type="entry name" value="PAN"/>
    <property type="match status" value="1"/>
</dbReference>
<dbReference type="AlphaFoldDB" id="A0A8S3T9Q8"/>
<protein>
    <submittedName>
        <fullName evidence="5">Uncharacterized protein</fullName>
    </submittedName>
</protein>
<dbReference type="PANTHER" id="PTHR22803">
    <property type="entry name" value="MANNOSE, PHOSPHOLIPASE, LECTIN RECEPTOR RELATED"/>
    <property type="match status" value="1"/>
</dbReference>
<dbReference type="Proteomes" id="UP000683360">
    <property type="component" value="Unassembled WGS sequence"/>
</dbReference>
<evidence type="ECO:0000259" key="4">
    <source>
        <dbReference type="PROSITE" id="PS50948"/>
    </source>
</evidence>
<organism evidence="5 6">
    <name type="scientific">Mytilus edulis</name>
    <name type="common">Blue mussel</name>
    <dbReference type="NCBI Taxonomy" id="6550"/>
    <lineage>
        <taxon>Eukaryota</taxon>
        <taxon>Metazoa</taxon>
        <taxon>Spiralia</taxon>
        <taxon>Lophotrochozoa</taxon>
        <taxon>Mollusca</taxon>
        <taxon>Bivalvia</taxon>
        <taxon>Autobranchia</taxon>
        <taxon>Pteriomorphia</taxon>
        <taxon>Mytilida</taxon>
        <taxon>Mytiloidea</taxon>
        <taxon>Mytilidae</taxon>
        <taxon>Mytilinae</taxon>
        <taxon>Mytilus</taxon>
    </lineage>
</organism>
<feature type="region of interest" description="Disordered" evidence="2">
    <location>
        <begin position="40"/>
        <end position="102"/>
    </location>
</feature>
<dbReference type="EMBL" id="CAJPWZ010001991">
    <property type="protein sequence ID" value="CAG2228221.1"/>
    <property type="molecule type" value="Genomic_DNA"/>
</dbReference>
<dbReference type="SMART" id="SM00034">
    <property type="entry name" value="CLECT"/>
    <property type="match status" value="1"/>
</dbReference>
<feature type="domain" description="Apple" evidence="4">
    <location>
        <begin position="315"/>
        <end position="399"/>
    </location>
</feature>
<keyword evidence="1" id="KW-1015">Disulfide bond</keyword>
<accession>A0A8S3T9Q8</accession>
<dbReference type="InterPro" id="IPR003609">
    <property type="entry name" value="Pan_app"/>
</dbReference>
<sequence length="557" mass="62251">MSSLRKSSVEDEYWDTSRASAKKNKAFNLFDDTVSVETADELRKSKRLLRSFEEDDDESTDTINWDGTPSAETASRTPQPTTVSPSPMHQPIKSSLSHDKTRERLHPIQQMTHTRSQSFTIDAQDQSTKIESAGNVSFQPDSGSMLYSKSHEKLSTSTSNTSLNNQSIHDVVTSYQPKTPQTNDPKKLVEQIQFLQRALDQTLVDASLISFTIDISISAINSGAAINATDSTITTICSEPNEDLVRVDSEERQSYIETITADIGLVYKIAICIQGTSMLNSSHQWTFNDGTRMPYSKWAKGQPGANGTFILFENCYGVYKFKQLYTRRDAVNNILCENGIEFVVNKTSSVVCSKVCASHPFCVSFTYTINGDCHLFNKFLLDTTLCETSPGSSYYAEKDGLLESTTDFMTLFEESTANVVICDAGWVKLGNTCYKFTPDGPKHWTTAKTFCNSIDGYLAIIETSEEDELLKSYVAIIVPSKDYWIGGSDLATEGVFIWENTSATVNLPTSTLFQGWLLDQPDNNGGNQHCMMLAHQFDFKWNDAKCDYPRDYVCEQN</sequence>
<dbReference type="PROSITE" id="PS50041">
    <property type="entry name" value="C_TYPE_LECTIN_2"/>
    <property type="match status" value="1"/>
</dbReference>
<evidence type="ECO:0000313" key="6">
    <source>
        <dbReference type="Proteomes" id="UP000683360"/>
    </source>
</evidence>